<dbReference type="AlphaFoldDB" id="A0A9W7G0H5"/>
<organism evidence="2 3">
    <name type="scientific">Triparma columacea</name>
    <dbReference type="NCBI Taxonomy" id="722753"/>
    <lineage>
        <taxon>Eukaryota</taxon>
        <taxon>Sar</taxon>
        <taxon>Stramenopiles</taxon>
        <taxon>Ochrophyta</taxon>
        <taxon>Bolidophyceae</taxon>
        <taxon>Parmales</taxon>
        <taxon>Triparmaceae</taxon>
        <taxon>Triparma</taxon>
    </lineage>
</organism>
<evidence type="ECO:0000313" key="3">
    <source>
        <dbReference type="Proteomes" id="UP001165065"/>
    </source>
</evidence>
<keyword evidence="3" id="KW-1185">Reference proteome</keyword>
<evidence type="ECO:0000256" key="1">
    <source>
        <dbReference type="SAM" id="MobiDB-lite"/>
    </source>
</evidence>
<evidence type="ECO:0000313" key="2">
    <source>
        <dbReference type="EMBL" id="GMI27399.1"/>
    </source>
</evidence>
<feature type="compositionally biased region" description="Basic and acidic residues" evidence="1">
    <location>
        <begin position="498"/>
        <end position="507"/>
    </location>
</feature>
<comment type="caution">
    <text evidence="2">The sequence shown here is derived from an EMBL/GenBank/DDBJ whole genome shotgun (WGS) entry which is preliminary data.</text>
</comment>
<dbReference type="Proteomes" id="UP001165065">
    <property type="component" value="Unassembled WGS sequence"/>
</dbReference>
<dbReference type="EMBL" id="BRYA01000644">
    <property type="protein sequence ID" value="GMI27399.1"/>
    <property type="molecule type" value="Genomic_DNA"/>
</dbReference>
<feature type="compositionally biased region" description="Acidic residues" evidence="1">
    <location>
        <begin position="449"/>
        <end position="461"/>
    </location>
</feature>
<protein>
    <submittedName>
        <fullName evidence="2">Uncharacterized protein</fullName>
    </submittedName>
</protein>
<feature type="region of interest" description="Disordered" evidence="1">
    <location>
        <begin position="434"/>
        <end position="470"/>
    </location>
</feature>
<gene>
    <name evidence="2" type="ORF">TrCOL_g3591</name>
</gene>
<name>A0A9W7G0H5_9STRA</name>
<accession>A0A9W7G0H5</accession>
<proteinExistence type="predicted"/>
<dbReference type="OrthoDB" id="10331032at2759"/>
<feature type="compositionally biased region" description="Basic and acidic residues" evidence="1">
    <location>
        <begin position="434"/>
        <end position="447"/>
    </location>
</feature>
<feature type="region of interest" description="Disordered" evidence="1">
    <location>
        <begin position="488"/>
        <end position="507"/>
    </location>
</feature>
<sequence>MSSSSSLSSLSDSPDEHDEAAVPRCSMCRCPQHHHTNPLVRKCSQPNGIPQLAHEYCHYNPLFRPPNHEHVWPHCCRLSLACQTAIINQTAHSDHRKEAKVIRQIVVKADEMFDEEEHNFRVSSNGEGARFDLVTYGSLEDGSLEAPSLDLGDRTEAFHGAQVRTCWLRLDMETDVAISASNALDYDFVICAFNVANNYATVHDRQVWTVVKGSDLQAMAPGGTWHVTKEDVLLLVGVGENHGSFWYHGVQVHGCDIEYVLDHLIEQHIIAEESHELQPFAEISSPVAPNQKTAHRALVYHWVKFLKPAGFEIRFPQVDNTHCDFLLKWPNGSKWFRIEFVTLGDMRSQNGQNSYHASIGRASGGANHTGDYDFLFVFHQVCDKVPKRGHRDLSNYSVDNWKLPDYTWDMLIIPMWACVDNRVVIIDEDWVHPNLDDGEKRGDRTFELEGSDEDITEEEQMETSQPKNPSILLTIGTTEEGGQRQHYNSLHISPHSEPPGRSENRSSDWARKFIVPLTPRDSLVERSEHIRSSTVHEI</sequence>
<reference evidence="3" key="1">
    <citation type="journal article" date="2023" name="Commun. Biol.">
        <title>Genome analysis of Parmales, the sister group of diatoms, reveals the evolutionary specialization of diatoms from phago-mixotrophs to photoautotrophs.</title>
        <authorList>
            <person name="Ban H."/>
            <person name="Sato S."/>
            <person name="Yoshikawa S."/>
            <person name="Yamada K."/>
            <person name="Nakamura Y."/>
            <person name="Ichinomiya M."/>
            <person name="Sato N."/>
            <person name="Blanc-Mathieu R."/>
            <person name="Endo H."/>
            <person name="Kuwata A."/>
            <person name="Ogata H."/>
        </authorList>
    </citation>
    <scope>NUCLEOTIDE SEQUENCE [LARGE SCALE GENOMIC DNA]</scope>
</reference>